<evidence type="ECO:0000256" key="1">
    <source>
        <dbReference type="SAM" id="Phobius"/>
    </source>
</evidence>
<keyword evidence="1" id="KW-0472">Membrane</keyword>
<dbReference type="EMBL" id="GQ996413">
    <property type="protein sequence ID" value="ACY24827.1"/>
    <property type="molecule type" value="Genomic_DNA"/>
</dbReference>
<feature type="transmembrane region" description="Helical" evidence="1">
    <location>
        <begin position="44"/>
        <end position="65"/>
    </location>
</feature>
<evidence type="ECO:0008006" key="3">
    <source>
        <dbReference type="Google" id="ProtNLM"/>
    </source>
</evidence>
<protein>
    <recommendedName>
        <fullName evidence="3">Transmembrane protein</fullName>
    </recommendedName>
</protein>
<reference evidence="2" key="1">
    <citation type="submission" date="2009-09" db="EMBL/GenBank/DDBJ databases">
        <authorList>
            <person name="Beloqi A."/>
            <person name="Nechitaylo T.Y."/>
            <person name="Lopez-Cortes N."/>
            <person name="Vietes M."/>
            <person name="Polaina J."/>
            <person name="Strittmatter A."/>
            <person name="Reva O."/>
            <person name="Waliczek A."/>
            <person name="Golyshina O.V."/>
            <person name="Ferrer M."/>
            <person name="Golyshin P.N."/>
        </authorList>
    </citation>
    <scope>NUCLEOTIDE SEQUENCE</scope>
</reference>
<reference evidence="2" key="2">
    <citation type="journal article" date="2010" name="Appl. Environ. Microbiol.">
        <title>Diversity of glycosyl hydrolases from cellulose-depleting communities enriched from casts of two earthworm species.</title>
        <authorList>
            <person name="Beloqui A."/>
            <person name="Nechitaylo T.Y."/>
            <person name="Lopez-Cortes N."/>
            <person name="Ghazi A."/>
            <person name="Guazzaroni M.E."/>
            <person name="Polaina J."/>
            <person name="Strittmatter A.W."/>
            <person name="Reva O."/>
            <person name="Waliczek A."/>
            <person name="Yakimov M.M."/>
            <person name="Golyshina O.V."/>
            <person name="Ferrer M."/>
            <person name="Golyshin P.N."/>
        </authorList>
    </citation>
    <scope>NUCLEOTIDE SEQUENCE</scope>
</reference>
<organism evidence="2">
    <name type="scientific">uncultured organism</name>
    <dbReference type="NCBI Taxonomy" id="155900"/>
    <lineage>
        <taxon>unclassified sequences</taxon>
        <taxon>environmental samples</taxon>
    </lineage>
</organism>
<dbReference type="AlphaFoldDB" id="D8VN42"/>
<evidence type="ECO:0000313" key="2">
    <source>
        <dbReference type="EMBL" id="ACY24827.1"/>
    </source>
</evidence>
<feature type="transmembrane region" description="Helical" evidence="1">
    <location>
        <begin position="90"/>
        <end position="110"/>
    </location>
</feature>
<accession>D8VN42</accession>
<name>D8VN42_9ZZZZ</name>
<keyword evidence="1" id="KW-1133">Transmembrane helix</keyword>
<keyword evidence="1" id="KW-0812">Transmembrane</keyword>
<proteinExistence type="predicted"/>
<sequence length="113" mass="13322">MELSIMLEEDQIALNKELKKFNIAALLITPLWLLRNGFLISLLIYLIFLVVFAPISIIISFIFFFKGNRWSWGNGERWNSFSEFCENQMVWRQIAIILFVVQIVALLLHFKVI</sequence>